<dbReference type="Gene3D" id="1.10.1470.10">
    <property type="entry name" value="YjbJ"/>
    <property type="match status" value="1"/>
</dbReference>
<sequence>MSSTSDKIKGTANDAMGNVKQAVGKATDNKELQAEGFVQERKGEAQKALGETKDAVKKTIDDV</sequence>
<evidence type="ECO:0000313" key="5">
    <source>
        <dbReference type="Proteomes" id="UP000284547"/>
    </source>
</evidence>
<dbReference type="RefSeq" id="WP_118153314.1">
    <property type="nucleotide sequence ID" value="NZ_QWEY01000007.1"/>
</dbReference>
<comment type="caution">
    <text evidence="4">The sequence shown here is derived from an EMBL/GenBank/DDBJ whole genome shotgun (WGS) entry which is preliminary data.</text>
</comment>
<dbReference type="Pfam" id="PF05532">
    <property type="entry name" value="CsbD"/>
    <property type="match status" value="1"/>
</dbReference>
<proteinExistence type="inferred from homology"/>
<accession>A0A411Z153</accession>
<feature type="domain" description="CsbD-like" evidence="3">
    <location>
        <begin position="6"/>
        <end position="58"/>
    </location>
</feature>
<dbReference type="EMBL" id="QWEY01000007">
    <property type="protein sequence ID" value="RGP36780.1"/>
    <property type="molecule type" value="Genomic_DNA"/>
</dbReference>
<comment type="similarity">
    <text evidence="1">Belongs to the UPF0337 (CsbD) family.</text>
</comment>
<dbReference type="Proteomes" id="UP000284547">
    <property type="component" value="Unassembled WGS sequence"/>
</dbReference>
<evidence type="ECO:0000313" key="4">
    <source>
        <dbReference type="EMBL" id="RGP36780.1"/>
    </source>
</evidence>
<protein>
    <submittedName>
        <fullName evidence="4">CsbD family protein</fullName>
    </submittedName>
</protein>
<dbReference type="InterPro" id="IPR008462">
    <property type="entry name" value="CsbD"/>
</dbReference>
<dbReference type="AlphaFoldDB" id="A0A411Z153"/>
<organism evidence="4 5">
    <name type="scientific">Pseudotabrizicola alkalilacus</name>
    <dbReference type="NCBI Taxonomy" id="2305252"/>
    <lineage>
        <taxon>Bacteria</taxon>
        <taxon>Pseudomonadati</taxon>
        <taxon>Pseudomonadota</taxon>
        <taxon>Alphaproteobacteria</taxon>
        <taxon>Rhodobacterales</taxon>
        <taxon>Paracoccaceae</taxon>
        <taxon>Pseudotabrizicola</taxon>
    </lineage>
</organism>
<evidence type="ECO:0000256" key="1">
    <source>
        <dbReference type="ARBA" id="ARBA00009129"/>
    </source>
</evidence>
<keyword evidence="5" id="KW-1185">Reference proteome</keyword>
<feature type="compositionally biased region" description="Basic and acidic residues" evidence="2">
    <location>
        <begin position="27"/>
        <end position="63"/>
    </location>
</feature>
<evidence type="ECO:0000256" key="2">
    <source>
        <dbReference type="SAM" id="MobiDB-lite"/>
    </source>
</evidence>
<evidence type="ECO:0000259" key="3">
    <source>
        <dbReference type="Pfam" id="PF05532"/>
    </source>
</evidence>
<dbReference type="SUPFAM" id="SSF69047">
    <property type="entry name" value="Hypothetical protein YjbJ"/>
    <property type="match status" value="1"/>
</dbReference>
<feature type="region of interest" description="Disordered" evidence="2">
    <location>
        <begin position="1"/>
        <end position="63"/>
    </location>
</feature>
<gene>
    <name evidence="4" type="ORF">D1012_14130</name>
</gene>
<dbReference type="OrthoDB" id="7226109at2"/>
<dbReference type="InterPro" id="IPR036629">
    <property type="entry name" value="YjbJ_sf"/>
</dbReference>
<name>A0A411Z153_9RHOB</name>
<reference evidence="4 5" key="1">
    <citation type="submission" date="2018-08" db="EMBL/GenBank/DDBJ databases">
        <title>Flavobacterium tibetense sp. nov., isolated from a wetland YonghuCo on Tibetan Plateau.</title>
        <authorList>
            <person name="Phurbu D."/>
            <person name="Lu H."/>
            <person name="Xing P."/>
        </authorList>
    </citation>
    <scope>NUCLEOTIDE SEQUENCE [LARGE SCALE GENOMIC DNA]</scope>
    <source>
        <strain evidence="4 5">DJC</strain>
    </source>
</reference>